<protein>
    <recommendedName>
        <fullName evidence="4">Chitin-binding type-3 domain-containing protein</fullName>
    </recommendedName>
</protein>
<organism evidence="2 3">
    <name type="scientific">Azonexus hydrophilus</name>
    <dbReference type="NCBI Taxonomy" id="418702"/>
    <lineage>
        <taxon>Bacteria</taxon>
        <taxon>Pseudomonadati</taxon>
        <taxon>Pseudomonadota</taxon>
        <taxon>Betaproteobacteria</taxon>
        <taxon>Rhodocyclales</taxon>
        <taxon>Azonexaceae</taxon>
        <taxon>Azonexus</taxon>
    </lineage>
</organism>
<reference evidence="2 3" key="1">
    <citation type="submission" date="2016-10" db="EMBL/GenBank/DDBJ databases">
        <title>Alkaliphiles isolated from bioreactors.</title>
        <authorList>
            <person name="Salah Z."/>
            <person name="Rout S.P."/>
            <person name="Humphreys P.N."/>
        </authorList>
    </citation>
    <scope>NUCLEOTIDE SEQUENCE [LARGE SCALE GENOMIC DNA]</scope>
    <source>
        <strain evidence="2 3">ZS02</strain>
    </source>
</reference>
<evidence type="ECO:0000313" key="2">
    <source>
        <dbReference type="EMBL" id="OMG56432.1"/>
    </source>
</evidence>
<dbReference type="STRING" id="418702.BJN45_02105"/>
<dbReference type="AlphaFoldDB" id="A0A1R1ICN5"/>
<evidence type="ECO:0008006" key="4">
    <source>
        <dbReference type="Google" id="ProtNLM"/>
    </source>
</evidence>
<accession>A0A1R1ICN5</accession>
<name>A0A1R1ICN5_9RHOO</name>
<gene>
    <name evidence="2" type="ORF">BJN45_02105</name>
</gene>
<dbReference type="OrthoDB" id="5397649at2"/>
<dbReference type="Proteomes" id="UP000187526">
    <property type="component" value="Unassembled WGS sequence"/>
</dbReference>
<dbReference type="EMBL" id="MTHD01000001">
    <property type="protein sequence ID" value="OMG56432.1"/>
    <property type="molecule type" value="Genomic_DNA"/>
</dbReference>
<proteinExistence type="predicted"/>
<dbReference type="RefSeq" id="WP_076091581.1">
    <property type="nucleotide sequence ID" value="NZ_MTHD01000001.1"/>
</dbReference>
<evidence type="ECO:0000256" key="1">
    <source>
        <dbReference type="SAM" id="SignalP"/>
    </source>
</evidence>
<comment type="caution">
    <text evidence="2">The sequence shown here is derived from an EMBL/GenBank/DDBJ whole genome shotgun (WGS) entry which is preliminary data.</text>
</comment>
<keyword evidence="1" id="KW-0732">Signal</keyword>
<feature type="signal peptide" evidence="1">
    <location>
        <begin position="1"/>
        <end position="23"/>
    </location>
</feature>
<feature type="chain" id="PRO_5012729172" description="Chitin-binding type-3 domain-containing protein" evidence="1">
    <location>
        <begin position="24"/>
        <end position="111"/>
    </location>
</feature>
<keyword evidence="3" id="KW-1185">Reference proteome</keyword>
<evidence type="ECO:0000313" key="3">
    <source>
        <dbReference type="Proteomes" id="UP000187526"/>
    </source>
</evidence>
<sequence>MKLARIFPVLLCLCILAGQNAWAHAPRARVGVFFGPVWSPFWYPSPWPYYPPPIVVAPAPPPPPPVYIEQSSGNAEATGDYWYFCHSARAYYPAVTTCPEDWLPVLPVPEK</sequence>